<dbReference type="Pfam" id="PF19420">
    <property type="entry name" value="DDAH_eukar"/>
    <property type="match status" value="1"/>
</dbReference>
<evidence type="ECO:0000313" key="2">
    <source>
        <dbReference type="Proteomes" id="UP000244898"/>
    </source>
</evidence>
<keyword evidence="2" id="KW-1185">Reference proteome</keyword>
<gene>
    <name evidence="1" type="ORF">TRM7615_02843</name>
</gene>
<protein>
    <recommendedName>
        <fullName evidence="3">Amidinotransferase</fullName>
    </recommendedName>
</protein>
<dbReference type="SUPFAM" id="SSF55909">
    <property type="entry name" value="Pentein"/>
    <property type="match status" value="1"/>
</dbReference>
<accession>A0A2R8CA73</accession>
<reference evidence="2" key="1">
    <citation type="submission" date="2018-03" db="EMBL/GenBank/DDBJ databases">
        <authorList>
            <person name="Rodrigo-Torres L."/>
            <person name="Arahal R. D."/>
            <person name="Lucena T."/>
        </authorList>
    </citation>
    <scope>NUCLEOTIDE SEQUENCE [LARGE SCALE GENOMIC DNA]</scope>
    <source>
        <strain evidence="2">CECT 7615</strain>
    </source>
</reference>
<dbReference type="InterPro" id="IPR014541">
    <property type="entry name" value="Amdntrnsf_FN0238"/>
</dbReference>
<proteinExistence type="predicted"/>
<dbReference type="Gene3D" id="3.75.10.10">
    <property type="entry name" value="L-arginine/glycine Amidinotransferase, Chain A"/>
    <property type="match status" value="1"/>
</dbReference>
<dbReference type="PIRSF" id="PIRSF028188">
    <property type="entry name" value="Amdntrnsf_FN0238"/>
    <property type="match status" value="1"/>
</dbReference>
<organism evidence="1 2">
    <name type="scientific">Falsiruegeria mediterranea M17</name>
    <dbReference type="NCBI Taxonomy" id="1200281"/>
    <lineage>
        <taxon>Bacteria</taxon>
        <taxon>Pseudomonadati</taxon>
        <taxon>Pseudomonadota</taxon>
        <taxon>Alphaproteobacteria</taxon>
        <taxon>Rhodobacterales</taxon>
        <taxon>Roseobacteraceae</taxon>
        <taxon>Falsiruegeria</taxon>
    </lineage>
</organism>
<name>A0A2R8CA73_9RHOB</name>
<dbReference type="Proteomes" id="UP000244898">
    <property type="component" value="Unassembled WGS sequence"/>
</dbReference>
<evidence type="ECO:0000313" key="1">
    <source>
        <dbReference type="EMBL" id="SPJ29329.1"/>
    </source>
</evidence>
<dbReference type="RefSeq" id="WP_108788628.1">
    <property type="nucleotide sequence ID" value="NZ_ONZG01000007.1"/>
</dbReference>
<dbReference type="EMBL" id="ONZG01000007">
    <property type="protein sequence ID" value="SPJ29329.1"/>
    <property type="molecule type" value="Genomic_DNA"/>
</dbReference>
<dbReference type="PANTHER" id="PTHR43224">
    <property type="entry name" value="AMIDINOTRANSFERASE"/>
    <property type="match status" value="1"/>
</dbReference>
<dbReference type="AlphaFoldDB" id="A0A2R8CA73"/>
<sequence length="308" mass="33894">MNLLQAPQSVVMIRPHAFCSNPESQGDNAFQTATPKDVSQKARDEFDTAVSTLRSHGVDVNVFEDFGTRHTPDSVFPNNWFSTHAGGHVALYPMFAKNRQRERRSDVIDMLKRDFRVSDVIDYSGLEHDGLALEGTGAMVLDHSGRIAFVAKSNRADPVVLERFCTHFNYEPIAFDALDATGRAVYHTNVLMGIGTEFALVGLDLIPDADRRQTVVDRLAETGREVIALTPWQIENFAGNAIELTGNSRILALSSRALDALRPEQIDVIERSATPVPLSIPTLESAGGSVRCMIAGIHLTRRPERNAA</sequence>
<dbReference type="PANTHER" id="PTHR43224:SF1">
    <property type="entry name" value="AMIDINOTRANSFERASE"/>
    <property type="match status" value="1"/>
</dbReference>
<dbReference type="OrthoDB" id="9788268at2"/>
<dbReference type="NCBIfam" id="NF046062">
    <property type="entry name" value="citrull_CtlX"/>
    <property type="match status" value="1"/>
</dbReference>
<evidence type="ECO:0008006" key="3">
    <source>
        <dbReference type="Google" id="ProtNLM"/>
    </source>
</evidence>